<evidence type="ECO:0000256" key="5">
    <source>
        <dbReference type="ARBA" id="ARBA00022989"/>
    </source>
</evidence>
<dbReference type="Pfam" id="PF03706">
    <property type="entry name" value="LPG_synthase_TM"/>
    <property type="match status" value="1"/>
</dbReference>
<keyword evidence="8" id="KW-0808">Transferase</keyword>
<dbReference type="GO" id="GO:0016740">
    <property type="term" value="F:transferase activity"/>
    <property type="evidence" value="ECO:0007669"/>
    <property type="project" value="UniProtKB-KW"/>
</dbReference>
<feature type="transmembrane region" description="Helical" evidence="7">
    <location>
        <begin position="241"/>
        <end position="261"/>
    </location>
</feature>
<organism evidence="8 9">
    <name type="scientific">Candidatus Nanohalobium constans</name>
    <dbReference type="NCBI Taxonomy" id="2565781"/>
    <lineage>
        <taxon>Archaea</taxon>
        <taxon>Candidatus Nanohalarchaeota</taxon>
        <taxon>Candidatus Nanohalobia</taxon>
        <taxon>Candidatus Nanohalobiales</taxon>
        <taxon>Candidatus Nanohalobiaceae</taxon>
        <taxon>Candidatus Nanohalobium</taxon>
    </lineage>
</organism>
<dbReference type="PANTHER" id="PTHR39087:SF2">
    <property type="entry name" value="UPF0104 MEMBRANE PROTEIN MJ1595"/>
    <property type="match status" value="1"/>
</dbReference>
<comment type="subcellular location">
    <subcellularLocation>
        <location evidence="1">Cell membrane</location>
        <topology evidence="1">Multi-pass membrane protein</topology>
    </subcellularLocation>
</comment>
<dbReference type="RefSeq" id="WP_153549887.1">
    <property type="nucleotide sequence ID" value="NZ_CP040089.1"/>
</dbReference>
<dbReference type="PANTHER" id="PTHR39087">
    <property type="entry name" value="UPF0104 MEMBRANE PROTEIN MJ1595"/>
    <property type="match status" value="1"/>
</dbReference>
<evidence type="ECO:0000256" key="2">
    <source>
        <dbReference type="ARBA" id="ARBA00011061"/>
    </source>
</evidence>
<evidence type="ECO:0000313" key="9">
    <source>
        <dbReference type="Proteomes" id="UP000377803"/>
    </source>
</evidence>
<evidence type="ECO:0000256" key="3">
    <source>
        <dbReference type="ARBA" id="ARBA00022475"/>
    </source>
</evidence>
<dbReference type="EMBL" id="CP040089">
    <property type="protein sequence ID" value="QGA80149.1"/>
    <property type="molecule type" value="Genomic_DNA"/>
</dbReference>
<evidence type="ECO:0000256" key="6">
    <source>
        <dbReference type="ARBA" id="ARBA00023136"/>
    </source>
</evidence>
<feature type="transmembrane region" description="Helical" evidence="7">
    <location>
        <begin position="50"/>
        <end position="71"/>
    </location>
</feature>
<feature type="transmembrane region" description="Helical" evidence="7">
    <location>
        <begin position="18"/>
        <end position="35"/>
    </location>
</feature>
<evidence type="ECO:0000256" key="1">
    <source>
        <dbReference type="ARBA" id="ARBA00004651"/>
    </source>
</evidence>
<protein>
    <submittedName>
        <fullName evidence="8">Lysylphosphatidylglycerol synthase TM region / glycosyltransferase 2 family protein</fullName>
    </submittedName>
</protein>
<feature type="transmembrane region" description="Helical" evidence="7">
    <location>
        <begin position="161"/>
        <end position="184"/>
    </location>
</feature>
<dbReference type="GO" id="GO:0005886">
    <property type="term" value="C:plasma membrane"/>
    <property type="evidence" value="ECO:0007669"/>
    <property type="project" value="UniProtKB-SubCell"/>
</dbReference>
<feature type="transmembrane region" description="Helical" evidence="7">
    <location>
        <begin position="135"/>
        <end position="155"/>
    </location>
</feature>
<proteinExistence type="inferred from homology"/>
<dbReference type="AlphaFoldDB" id="A0A5Q0UGN5"/>
<dbReference type="NCBIfam" id="TIGR00374">
    <property type="entry name" value="flippase-like domain"/>
    <property type="match status" value="1"/>
</dbReference>
<dbReference type="Proteomes" id="UP000377803">
    <property type="component" value="Chromosome"/>
</dbReference>
<dbReference type="GeneID" id="42364627"/>
<keyword evidence="9" id="KW-1185">Reference proteome</keyword>
<keyword evidence="5 7" id="KW-1133">Transmembrane helix</keyword>
<reference evidence="9" key="1">
    <citation type="submission" date="2019-05" db="EMBL/GenBank/DDBJ databases">
        <title>Candidatus Nanohalobium constans, a novel model system to study the DPANN nano-sized archaea: genomic and physiological characterization of a nanoarchaeon co-cultured with its chitinotrophic host.</title>
        <authorList>
            <person name="La Cono V."/>
            <person name="Arcadi E."/>
            <person name="Crisafi F."/>
            <person name="Denaro R."/>
            <person name="La Spada G."/>
            <person name="Messina E."/>
            <person name="Smedile F."/>
            <person name="Toshchakov S.V."/>
            <person name="Shevchenko M.A."/>
            <person name="Golyshin P.N."/>
            <person name="Golyshina O.V."/>
            <person name="Ferrer M."/>
            <person name="Rohde M."/>
            <person name="Mushegian A."/>
            <person name="Sorokin D.Y."/>
            <person name="Giuliano L."/>
            <person name="Yakimov M.M."/>
        </authorList>
    </citation>
    <scope>NUCLEOTIDE SEQUENCE [LARGE SCALE GENOMIC DNA]</scope>
    <source>
        <strain evidence="9">LC1Nh</strain>
    </source>
</reference>
<dbReference type="OrthoDB" id="15513at2157"/>
<evidence type="ECO:0000256" key="4">
    <source>
        <dbReference type="ARBA" id="ARBA00022692"/>
    </source>
</evidence>
<keyword evidence="4 7" id="KW-0812">Transmembrane</keyword>
<feature type="transmembrane region" description="Helical" evidence="7">
    <location>
        <begin position="295"/>
        <end position="318"/>
    </location>
</feature>
<keyword evidence="6 7" id="KW-0472">Membrane</keyword>
<gene>
    <name evidence="8" type="ORF">LC1Nh_0245</name>
</gene>
<feature type="transmembrane region" description="Helical" evidence="7">
    <location>
        <begin position="267"/>
        <end position="283"/>
    </location>
</feature>
<dbReference type="KEGG" id="ncon:LC1Nh_0245"/>
<comment type="similarity">
    <text evidence="2">Belongs to the UPF0104 family.</text>
</comment>
<name>A0A5Q0UGN5_9ARCH</name>
<keyword evidence="3" id="KW-1003">Cell membrane</keyword>
<sequence>MATRKVLKKLKKHKDNKYLWFLISTGILAGLIYFSDPEKFLQSIRSADPLLLIPALGFGLAMFPAWSYVWYRVFQKSEIHMPYRKAVRIFMAGNFMNAITPLGQAGGEPLMAYLVEQNTDASYERALSSIFSADIMNGMPPITFILGGTGYLLLFGSLNTFIIQTVYMVLLVTAVGSIIAYLLWFESGTIEGSILKITRKISQKTGKGKELVKTLEEKLEKIEESFKAIGSDPKYLLKTSIISHAGWLMQVFNFVILMHALGYNPDFTPVYFVVVISGLANWSPTPGGSGTYEAAMATLVTIFFPQINFATGLTIGILFRLSTYWPGLILGWFALNSLNGEVEKK</sequence>
<dbReference type="InterPro" id="IPR022791">
    <property type="entry name" value="L-PG_synthase/AglD"/>
</dbReference>
<accession>A0A5Q0UGN5</accession>
<evidence type="ECO:0000256" key="7">
    <source>
        <dbReference type="SAM" id="Phobius"/>
    </source>
</evidence>
<evidence type="ECO:0000313" key="8">
    <source>
        <dbReference type="EMBL" id="QGA80149.1"/>
    </source>
</evidence>